<dbReference type="SUPFAM" id="SSF53955">
    <property type="entry name" value="Lysozyme-like"/>
    <property type="match status" value="1"/>
</dbReference>
<comment type="catalytic activity">
    <reaction evidence="7">
        <text>Preferential cleavage: (Ac)2-L-Lys-D-Ala-|-D-Ala. Also transpeptidation of peptidyl-alanyl moieties that are N-acyl substituents of D-alanine.</text>
        <dbReference type="EC" id="3.4.16.4"/>
    </reaction>
</comment>
<evidence type="ECO:0000313" key="13">
    <source>
        <dbReference type="Proteomes" id="UP001596972"/>
    </source>
</evidence>
<dbReference type="InterPro" id="IPR036950">
    <property type="entry name" value="PBP_transglycosylase"/>
</dbReference>
<keyword evidence="5" id="KW-0378">Hydrolase</keyword>
<dbReference type="InterPro" id="IPR050396">
    <property type="entry name" value="Glycosyltr_51/Transpeptidase"/>
</dbReference>
<evidence type="ECO:0000256" key="4">
    <source>
        <dbReference type="ARBA" id="ARBA00022679"/>
    </source>
</evidence>
<protein>
    <submittedName>
        <fullName evidence="12">Transglycosylase domain-containing protein</fullName>
        <ecNumber evidence="12">2.4.-.-</ecNumber>
    </submittedName>
</protein>
<dbReference type="InterPro" id="IPR001264">
    <property type="entry name" value="Glyco_trans_51"/>
</dbReference>
<dbReference type="InterPro" id="IPR001460">
    <property type="entry name" value="PCN-bd_Tpept"/>
</dbReference>
<dbReference type="SUPFAM" id="SSF56601">
    <property type="entry name" value="beta-lactamase/transpeptidase-like"/>
    <property type="match status" value="1"/>
</dbReference>
<dbReference type="GO" id="GO:0016757">
    <property type="term" value="F:glycosyltransferase activity"/>
    <property type="evidence" value="ECO:0007669"/>
    <property type="project" value="UniProtKB-KW"/>
</dbReference>
<evidence type="ECO:0000256" key="9">
    <source>
        <dbReference type="SAM" id="MobiDB-lite"/>
    </source>
</evidence>
<evidence type="ECO:0000256" key="6">
    <source>
        <dbReference type="ARBA" id="ARBA00023268"/>
    </source>
</evidence>
<dbReference type="Gene3D" id="3.40.710.10">
    <property type="entry name" value="DD-peptidase/beta-lactamase superfamily"/>
    <property type="match status" value="1"/>
</dbReference>
<dbReference type="InterPro" id="IPR023346">
    <property type="entry name" value="Lysozyme-like_dom_sf"/>
</dbReference>
<dbReference type="RefSeq" id="WP_378296270.1">
    <property type="nucleotide sequence ID" value="NZ_JBHTJA010000003.1"/>
</dbReference>
<keyword evidence="4 12" id="KW-0808">Transferase</keyword>
<dbReference type="EMBL" id="JBHTJA010000003">
    <property type="protein sequence ID" value="MFD0899419.1"/>
    <property type="molecule type" value="Genomic_DNA"/>
</dbReference>
<dbReference type="InterPro" id="IPR012338">
    <property type="entry name" value="Beta-lactam/transpept-like"/>
</dbReference>
<evidence type="ECO:0000256" key="3">
    <source>
        <dbReference type="ARBA" id="ARBA00022676"/>
    </source>
</evidence>
<evidence type="ECO:0000256" key="8">
    <source>
        <dbReference type="ARBA" id="ARBA00049902"/>
    </source>
</evidence>
<feature type="compositionally biased region" description="Polar residues" evidence="9">
    <location>
        <begin position="659"/>
        <end position="672"/>
    </location>
</feature>
<gene>
    <name evidence="12" type="ORF">ACFQ11_03375</name>
</gene>
<dbReference type="EC" id="2.4.-.-" evidence="12"/>
<evidence type="ECO:0000259" key="11">
    <source>
        <dbReference type="Pfam" id="PF00912"/>
    </source>
</evidence>
<feature type="domain" description="Glycosyl transferase family 51" evidence="11">
    <location>
        <begin position="42"/>
        <end position="225"/>
    </location>
</feature>
<evidence type="ECO:0000313" key="12">
    <source>
        <dbReference type="EMBL" id="MFD0899419.1"/>
    </source>
</evidence>
<proteinExistence type="predicted"/>
<dbReference type="Proteomes" id="UP001596972">
    <property type="component" value="Unassembled WGS sequence"/>
</dbReference>
<comment type="catalytic activity">
    <reaction evidence="8">
        <text>[GlcNAc-(1-&gt;4)-Mur2Ac(oyl-L-Ala-gamma-D-Glu-L-Lys-D-Ala-D-Ala)](n)-di-trans,octa-cis-undecaprenyl diphosphate + beta-D-GlcNAc-(1-&gt;4)-Mur2Ac(oyl-L-Ala-gamma-D-Glu-L-Lys-D-Ala-D-Ala)-di-trans,octa-cis-undecaprenyl diphosphate = [GlcNAc-(1-&gt;4)-Mur2Ac(oyl-L-Ala-gamma-D-Glu-L-Lys-D-Ala-D-Ala)](n+1)-di-trans,octa-cis-undecaprenyl diphosphate + di-trans,octa-cis-undecaprenyl diphosphate + H(+)</text>
        <dbReference type="Rhea" id="RHEA:23708"/>
        <dbReference type="Rhea" id="RHEA-COMP:9602"/>
        <dbReference type="Rhea" id="RHEA-COMP:9603"/>
        <dbReference type="ChEBI" id="CHEBI:15378"/>
        <dbReference type="ChEBI" id="CHEBI:58405"/>
        <dbReference type="ChEBI" id="CHEBI:60033"/>
        <dbReference type="ChEBI" id="CHEBI:78435"/>
        <dbReference type="EC" id="2.4.99.28"/>
    </reaction>
</comment>
<feature type="region of interest" description="Disordered" evidence="9">
    <location>
        <begin position="629"/>
        <end position="740"/>
    </location>
</feature>
<sequence length="740" mass="80525">MITVGIVAIATLLVVVYVKTPIPDEQQAEAVRESSVIHYKDGEVLARVGMNRTSVSLSEVPKHVQNAVLAAEDRKFWTEPGISPTGIARAAVTAATGGEVTGASTITQQLARNYFAGLSQERTVSRKLKEIMISIRLGNEVKKGTILELYLNTVYFGRQAYGIQAASRAYFRTTVDKLTVEQAALLAGMIQQPNYFVTYGNPTDPEKKKAKEAAIARWNYVLDGMVEEGWLEQSKRQGMQFPQTYEEWSDVQGGEQAGYLRQRVIRELDALGIPEDALTTEGLKITTTFDHGLQEYTAKAVEKIKKDNNLGKEIHFGLSAVDPKTGGVLAAYGGPGYEKQQFDDSFQGKVQPGSSFKPIVLATALSQGISLKTTMDGSYRRVINGTAFTNDNRQEDGVYDIQEMTAMSINTSYVELGQKVGLENVIEMAKKMGMKDAPLEPVTSLPLGVIDASSVTMASVYSTFAAGGVHRPAHVIKSIEKINGEPVKNKDGEVVKKNPWGDGERVFEEGVARDATAAMRDVVTHGTGERAALPDRPVAGKTGTTDKHRSAWFVGYTPQLSTAVAMWRQDKNGDRLSLEGVGDYNQVYGGTVPADLFKMFMTHAHKGQPVMQFQPAVYGGEVAAWAKPEVTQSPTTSPSTSTTPTCQPGQNGQNGQNNRNCKTKSPQVTDTPTVPPSSGAGQPCTSPWNTPIGCDPNLPPPGYPDWWCDRENRRQTVPQCRPDDGPDNPDNPDRPATQQN</sequence>
<feature type="compositionally biased region" description="Low complexity" evidence="9">
    <location>
        <begin position="631"/>
        <end position="658"/>
    </location>
</feature>
<dbReference type="Pfam" id="PF00905">
    <property type="entry name" value="Transpeptidase"/>
    <property type="match status" value="1"/>
</dbReference>
<organism evidence="12 13">
    <name type="scientific">Actinomadura sediminis</name>
    <dbReference type="NCBI Taxonomy" id="1038904"/>
    <lineage>
        <taxon>Bacteria</taxon>
        <taxon>Bacillati</taxon>
        <taxon>Actinomycetota</taxon>
        <taxon>Actinomycetes</taxon>
        <taxon>Streptosporangiales</taxon>
        <taxon>Thermomonosporaceae</taxon>
        <taxon>Actinomadura</taxon>
    </lineage>
</organism>
<evidence type="ECO:0000256" key="5">
    <source>
        <dbReference type="ARBA" id="ARBA00022801"/>
    </source>
</evidence>
<keyword evidence="13" id="KW-1185">Reference proteome</keyword>
<evidence type="ECO:0000256" key="1">
    <source>
        <dbReference type="ARBA" id="ARBA00022645"/>
    </source>
</evidence>
<dbReference type="Gene3D" id="1.10.3810.10">
    <property type="entry name" value="Biosynthetic peptidoglycan transglycosylase-like"/>
    <property type="match status" value="1"/>
</dbReference>
<keyword evidence="6" id="KW-0511">Multifunctional enzyme</keyword>
<feature type="domain" description="Penicillin-binding protein transpeptidase" evidence="10">
    <location>
        <begin position="320"/>
        <end position="562"/>
    </location>
</feature>
<evidence type="ECO:0000259" key="10">
    <source>
        <dbReference type="Pfam" id="PF00905"/>
    </source>
</evidence>
<keyword evidence="1" id="KW-0121">Carboxypeptidase</keyword>
<name>A0ABW3EGG9_9ACTN</name>
<dbReference type="PANTHER" id="PTHR32282">
    <property type="entry name" value="BINDING PROTEIN TRANSPEPTIDASE, PUTATIVE-RELATED"/>
    <property type="match status" value="1"/>
</dbReference>
<evidence type="ECO:0000256" key="2">
    <source>
        <dbReference type="ARBA" id="ARBA00022670"/>
    </source>
</evidence>
<dbReference type="Pfam" id="PF00912">
    <property type="entry name" value="Transgly"/>
    <property type="match status" value="1"/>
</dbReference>
<feature type="compositionally biased region" description="Polar residues" evidence="9">
    <location>
        <begin position="679"/>
        <end position="689"/>
    </location>
</feature>
<evidence type="ECO:0000256" key="7">
    <source>
        <dbReference type="ARBA" id="ARBA00034000"/>
    </source>
</evidence>
<dbReference type="PANTHER" id="PTHR32282:SF34">
    <property type="entry name" value="PENICILLIN-BINDING PROTEIN 1A"/>
    <property type="match status" value="1"/>
</dbReference>
<accession>A0ABW3EGG9</accession>
<reference evidence="13" key="1">
    <citation type="journal article" date="2019" name="Int. J. Syst. Evol. Microbiol.">
        <title>The Global Catalogue of Microorganisms (GCM) 10K type strain sequencing project: providing services to taxonomists for standard genome sequencing and annotation.</title>
        <authorList>
            <consortium name="The Broad Institute Genomics Platform"/>
            <consortium name="The Broad Institute Genome Sequencing Center for Infectious Disease"/>
            <person name="Wu L."/>
            <person name="Ma J."/>
        </authorList>
    </citation>
    <scope>NUCLEOTIDE SEQUENCE [LARGE SCALE GENOMIC DNA]</scope>
    <source>
        <strain evidence="13">JCM 31202</strain>
    </source>
</reference>
<keyword evidence="3 12" id="KW-0328">Glycosyltransferase</keyword>
<comment type="caution">
    <text evidence="12">The sequence shown here is derived from an EMBL/GenBank/DDBJ whole genome shotgun (WGS) entry which is preliminary data.</text>
</comment>
<keyword evidence="2" id="KW-0645">Protease</keyword>